<dbReference type="AlphaFoldDB" id="T0QSE2"/>
<name>T0QSE2_SAPDV</name>
<sequence>MSQIGVGWSSRATSNCAAGAAHFPISFVLPSMTSFANTHTTSSLAVLTNTPLLQLVCAYQDGLTPELSSVFLTYRRRMQRSLVPQKKLILATKEMFRGHVALKLVEKGDVAMLHELERQIPTGYARPPRNESSYLYGINTAAARGQLTVVRFLHEHDLAKCSKKAMDDAASNGDLAMVTYLDEHRDEGCSLAGYILAEKHGHRDVVEYLLAHRPQDQNKCPPSDPQFVLHPLLTSAADALAKVPACGVQ</sequence>
<keyword evidence="2" id="KW-1185">Reference proteome</keyword>
<protein>
    <submittedName>
        <fullName evidence="1">Uncharacterized protein</fullName>
    </submittedName>
</protein>
<evidence type="ECO:0000313" key="1">
    <source>
        <dbReference type="EMBL" id="EQC41054.1"/>
    </source>
</evidence>
<dbReference type="OrthoDB" id="68553at2759"/>
<dbReference type="InterPro" id="IPR036770">
    <property type="entry name" value="Ankyrin_rpt-contain_sf"/>
</dbReference>
<dbReference type="InParanoid" id="T0QSE2"/>
<dbReference type="OMA" id="CAYQDGL"/>
<dbReference type="Proteomes" id="UP000030762">
    <property type="component" value="Unassembled WGS sequence"/>
</dbReference>
<organism evidence="1 2">
    <name type="scientific">Saprolegnia diclina (strain VS20)</name>
    <dbReference type="NCBI Taxonomy" id="1156394"/>
    <lineage>
        <taxon>Eukaryota</taxon>
        <taxon>Sar</taxon>
        <taxon>Stramenopiles</taxon>
        <taxon>Oomycota</taxon>
        <taxon>Saprolegniomycetes</taxon>
        <taxon>Saprolegniales</taxon>
        <taxon>Saprolegniaceae</taxon>
        <taxon>Saprolegnia</taxon>
    </lineage>
</organism>
<dbReference type="EMBL" id="JH767135">
    <property type="protein sequence ID" value="EQC41054.1"/>
    <property type="molecule type" value="Genomic_DNA"/>
</dbReference>
<dbReference type="Gene3D" id="1.25.40.20">
    <property type="entry name" value="Ankyrin repeat-containing domain"/>
    <property type="match status" value="1"/>
</dbReference>
<gene>
    <name evidence="1" type="ORF">SDRG_02109</name>
</gene>
<dbReference type="STRING" id="1156394.T0QSE2"/>
<dbReference type="SUPFAM" id="SSF140860">
    <property type="entry name" value="Pseudo ankyrin repeat-like"/>
    <property type="match status" value="1"/>
</dbReference>
<dbReference type="PANTHER" id="PTHR46586:SF3">
    <property type="entry name" value="ANKYRIN REPEAT-CONTAINING PROTEIN"/>
    <property type="match status" value="1"/>
</dbReference>
<dbReference type="InterPro" id="IPR052050">
    <property type="entry name" value="SecEffector_AnkRepeat"/>
</dbReference>
<dbReference type="GeneID" id="19942836"/>
<evidence type="ECO:0000313" key="2">
    <source>
        <dbReference type="Proteomes" id="UP000030762"/>
    </source>
</evidence>
<reference evidence="1 2" key="1">
    <citation type="submission" date="2012-04" db="EMBL/GenBank/DDBJ databases">
        <title>The Genome Sequence of Saprolegnia declina VS20.</title>
        <authorList>
            <consortium name="The Broad Institute Genome Sequencing Platform"/>
            <person name="Russ C."/>
            <person name="Nusbaum C."/>
            <person name="Tyler B."/>
            <person name="van West P."/>
            <person name="Dieguez-Uribeondo J."/>
            <person name="de Bruijn I."/>
            <person name="Tripathy S."/>
            <person name="Jiang R."/>
            <person name="Young S.K."/>
            <person name="Zeng Q."/>
            <person name="Gargeya S."/>
            <person name="Fitzgerald M."/>
            <person name="Haas B."/>
            <person name="Abouelleil A."/>
            <person name="Alvarado L."/>
            <person name="Arachchi H.M."/>
            <person name="Berlin A."/>
            <person name="Chapman S.B."/>
            <person name="Goldberg J."/>
            <person name="Griggs A."/>
            <person name="Gujja S."/>
            <person name="Hansen M."/>
            <person name="Howarth C."/>
            <person name="Imamovic A."/>
            <person name="Larimer J."/>
            <person name="McCowen C."/>
            <person name="Montmayeur A."/>
            <person name="Murphy C."/>
            <person name="Neiman D."/>
            <person name="Pearson M."/>
            <person name="Priest M."/>
            <person name="Roberts A."/>
            <person name="Saif S."/>
            <person name="Shea T."/>
            <person name="Sisk P."/>
            <person name="Sykes S."/>
            <person name="Wortman J."/>
            <person name="Nusbaum C."/>
            <person name="Birren B."/>
        </authorList>
    </citation>
    <scope>NUCLEOTIDE SEQUENCE [LARGE SCALE GENOMIC DNA]</scope>
    <source>
        <strain evidence="1 2">VS20</strain>
    </source>
</reference>
<dbReference type="RefSeq" id="XP_008605898.1">
    <property type="nucleotide sequence ID" value="XM_008607676.1"/>
</dbReference>
<accession>T0QSE2</accession>
<proteinExistence type="predicted"/>
<dbReference type="PANTHER" id="PTHR46586">
    <property type="entry name" value="ANKYRIN REPEAT-CONTAINING PROTEIN"/>
    <property type="match status" value="1"/>
</dbReference>
<dbReference type="VEuPathDB" id="FungiDB:SDRG_02109"/>